<evidence type="ECO:0000259" key="5">
    <source>
        <dbReference type="Pfam" id="PF16213"/>
    </source>
</evidence>
<organism evidence="6 7">
    <name type="scientific">Clytia hemisphaerica</name>
    <dbReference type="NCBI Taxonomy" id="252671"/>
    <lineage>
        <taxon>Eukaryota</taxon>
        <taxon>Metazoa</taxon>
        <taxon>Cnidaria</taxon>
        <taxon>Hydrozoa</taxon>
        <taxon>Hydroidolina</taxon>
        <taxon>Leptothecata</taxon>
        <taxon>Obeliida</taxon>
        <taxon>Clytiidae</taxon>
        <taxon>Clytia</taxon>
    </lineage>
</organism>
<evidence type="ECO:0000259" key="4">
    <source>
        <dbReference type="Pfam" id="PF12783"/>
    </source>
</evidence>
<accession>A0A7M5XLX2</accession>
<reference evidence="6" key="1">
    <citation type="submission" date="2021-01" db="UniProtKB">
        <authorList>
            <consortium name="EnsemblMetazoa"/>
        </authorList>
    </citation>
    <scope>IDENTIFICATION</scope>
</reference>
<comment type="similarity">
    <text evidence="1">Belongs to the MON2 family.</text>
</comment>
<dbReference type="GO" id="GO:0015031">
    <property type="term" value="P:protein transport"/>
    <property type="evidence" value="ECO:0007669"/>
    <property type="project" value="UniProtKB-KW"/>
</dbReference>
<dbReference type="OrthoDB" id="294853at2759"/>
<dbReference type="PANTHER" id="PTHR10663:SF333">
    <property type="entry name" value="PROTEIN MON2 HOMOLOG"/>
    <property type="match status" value="1"/>
</dbReference>
<dbReference type="InterPro" id="IPR032691">
    <property type="entry name" value="Mon2/Sec7/BIG1-like_HUS"/>
</dbReference>
<proteinExistence type="inferred from homology"/>
<name>A0A7M5XLX2_9CNID</name>
<keyword evidence="3" id="KW-0653">Protein transport</keyword>
<feature type="domain" description="Mon2/Sec7/BIG1-like HUS" evidence="4">
    <location>
        <begin position="206"/>
        <end position="376"/>
    </location>
</feature>
<keyword evidence="2" id="KW-0813">Transport</keyword>
<evidence type="ECO:0000256" key="1">
    <source>
        <dbReference type="ARBA" id="ARBA00008144"/>
    </source>
</evidence>
<evidence type="ECO:0000256" key="2">
    <source>
        <dbReference type="ARBA" id="ARBA00022448"/>
    </source>
</evidence>
<feature type="domain" description="Mon2/Sec7/BIG1-like dimerisation and cyclophilin-binding" evidence="5">
    <location>
        <begin position="5"/>
        <end position="182"/>
    </location>
</feature>
<protein>
    <submittedName>
        <fullName evidence="6">Uncharacterized protein</fullName>
    </submittedName>
</protein>
<dbReference type="AlphaFoldDB" id="A0A7M5XLX2"/>
<evidence type="ECO:0000313" key="6">
    <source>
        <dbReference type="EnsemblMetazoa" id="CLYHEMP023697.1"/>
    </source>
</evidence>
<dbReference type="PANTHER" id="PTHR10663">
    <property type="entry name" value="GUANYL-NUCLEOTIDE EXCHANGE FACTOR"/>
    <property type="match status" value="1"/>
</dbReference>
<dbReference type="EnsemblMetazoa" id="CLYHEMT023697.1">
    <property type="protein sequence ID" value="CLYHEMP023697.1"/>
    <property type="gene ID" value="CLYHEMG023697"/>
</dbReference>
<dbReference type="Proteomes" id="UP000594262">
    <property type="component" value="Unplaced"/>
</dbReference>
<dbReference type="Pfam" id="PF12783">
    <property type="entry name" value="Sec7-like_HUS"/>
    <property type="match status" value="1"/>
</dbReference>
<dbReference type="SUPFAM" id="SSF48371">
    <property type="entry name" value="ARM repeat"/>
    <property type="match status" value="1"/>
</dbReference>
<evidence type="ECO:0000313" key="7">
    <source>
        <dbReference type="Proteomes" id="UP000594262"/>
    </source>
</evidence>
<sequence length="513" mass="57822">MLSEKTSKLIEALLGDFKIIHNECKRKFPQLKGSLDIGIVRLRMLSSSKDGDTNAMEVLGTSSEIYSPIFHGLESKYLKIIPTCLTCIQRLASAAALAEAHAAKVISHLSLLADEDIEALRVLQTIIVMMTTSHVIQKESLAQTLVLCFKLYFSTDGTTSNTASAAIRQGVAVVIDQMIEEDKKPKADDTTASYHVKCPKTLRSRAQDAYLLFQDLCQLTNGDNPYWLQGMKTMTRTFGLELMESILRHYPKAFLDHPEFSFLLKERVCPLIIKLFSPNIKYKKGGQNTPTIIEKPVFSVSVRLLRVVSVLIKQFYSLLVTECEIFLSLLVKFLDNNKPFWQRALALEVLHNLCSQPQILRSFCQFYDMQEHSTKVFKEICEALHKFVNSMLAREISQVYSSASGNISPGAGPSSPISEKAPTQSGFLYRGQWIPVPNVSQTNIKPIYLEQLEHKNEGVNVSESYAMHMVFLCVVEICQALDVLILDRISKKKKRDIENGDYLVENVKHTDKT</sequence>
<dbReference type="InterPro" id="IPR016024">
    <property type="entry name" value="ARM-type_fold"/>
</dbReference>
<dbReference type="InterPro" id="IPR032629">
    <property type="entry name" value="DCB_dom"/>
</dbReference>
<keyword evidence="7" id="KW-1185">Reference proteome</keyword>
<evidence type="ECO:0000256" key="3">
    <source>
        <dbReference type="ARBA" id="ARBA00022927"/>
    </source>
</evidence>
<dbReference type="Pfam" id="PF16213">
    <property type="entry name" value="DCB"/>
    <property type="match status" value="1"/>
</dbReference>